<dbReference type="Gene3D" id="3.40.50.12370">
    <property type="match status" value="1"/>
</dbReference>
<evidence type="ECO:0000256" key="2">
    <source>
        <dbReference type="ARBA" id="ARBA00008791"/>
    </source>
</evidence>
<dbReference type="Pfam" id="PF00582">
    <property type="entry name" value="Usp"/>
    <property type="match status" value="2"/>
</dbReference>
<keyword evidence="3" id="KW-0963">Cytoplasm</keyword>
<comment type="caution">
    <text evidence="6">The sequence shown here is derived from an EMBL/GenBank/DDBJ whole genome shotgun (WGS) entry which is preliminary data.</text>
</comment>
<dbReference type="Proteomes" id="UP000601768">
    <property type="component" value="Unassembled WGS sequence"/>
</dbReference>
<gene>
    <name evidence="6" type="ORF">H8B19_13130</name>
</gene>
<dbReference type="GO" id="GO:0005737">
    <property type="term" value="C:cytoplasm"/>
    <property type="evidence" value="ECO:0007669"/>
    <property type="project" value="UniProtKB-SubCell"/>
</dbReference>
<comment type="function">
    <text evidence="4">Required for resistance to DNA-damaging agents.</text>
</comment>
<proteinExistence type="inferred from homology"/>
<protein>
    <submittedName>
        <fullName evidence="6">Universal stress protein</fullName>
    </submittedName>
</protein>
<dbReference type="PANTHER" id="PTHR47892">
    <property type="entry name" value="UNIVERSAL STRESS PROTEIN E"/>
    <property type="match status" value="1"/>
</dbReference>
<feature type="domain" description="UspA" evidence="5">
    <location>
        <begin position="167"/>
        <end position="289"/>
    </location>
</feature>
<reference evidence="6" key="2">
    <citation type="submission" date="2020-08" db="EMBL/GenBank/DDBJ databases">
        <authorList>
            <person name="Lai Q."/>
        </authorList>
    </citation>
    <scope>NUCLEOTIDE SEQUENCE</scope>
    <source>
        <strain evidence="6">S27-2</strain>
    </source>
</reference>
<reference evidence="6" key="1">
    <citation type="journal article" date="2018" name="Int. J. Syst. Evol. Microbiol.">
        <title>Neptunicella marina gen. nov., sp. nov., isolated from surface seawater.</title>
        <authorList>
            <person name="Liu X."/>
            <person name="Lai Q."/>
            <person name="Du Y."/>
            <person name="Zhang X."/>
            <person name="Liu Z."/>
            <person name="Sun F."/>
            <person name="Shao Z."/>
        </authorList>
    </citation>
    <scope>NUCLEOTIDE SEQUENCE</scope>
    <source>
        <strain evidence="6">S27-2</strain>
    </source>
</reference>
<dbReference type="PANTHER" id="PTHR47892:SF1">
    <property type="entry name" value="UNIVERSAL STRESS PROTEIN E"/>
    <property type="match status" value="1"/>
</dbReference>
<evidence type="ECO:0000256" key="4">
    <source>
        <dbReference type="ARBA" id="ARBA00037131"/>
    </source>
</evidence>
<dbReference type="SUPFAM" id="SSF52402">
    <property type="entry name" value="Adenine nucleotide alpha hydrolases-like"/>
    <property type="match status" value="2"/>
</dbReference>
<comment type="similarity">
    <text evidence="2">Belongs to the universal stress protein A family.</text>
</comment>
<name>A0A8J6M2W8_9ALTE</name>
<evidence type="ECO:0000256" key="1">
    <source>
        <dbReference type="ARBA" id="ARBA00004496"/>
    </source>
</evidence>
<feature type="domain" description="UspA" evidence="5">
    <location>
        <begin position="4"/>
        <end position="138"/>
    </location>
</feature>
<evidence type="ECO:0000256" key="3">
    <source>
        <dbReference type="ARBA" id="ARBA00022490"/>
    </source>
</evidence>
<dbReference type="PRINTS" id="PR01438">
    <property type="entry name" value="UNVRSLSTRESS"/>
</dbReference>
<dbReference type="EMBL" id="JACNEP010000010">
    <property type="protein sequence ID" value="MBC3766823.1"/>
    <property type="molecule type" value="Genomic_DNA"/>
</dbReference>
<keyword evidence="7" id="KW-1185">Reference proteome</keyword>
<dbReference type="AlphaFoldDB" id="A0A8J6M2W8"/>
<evidence type="ECO:0000259" key="5">
    <source>
        <dbReference type="Pfam" id="PF00582"/>
    </source>
</evidence>
<sequence length="291" mass="32491">MKINTILVIADKQDKQQKALARAQIMAERFDAKVHVVAFTYERLAGLSVDLSESDVQKAQQTLLKKHHDWLAKQVKEQELDASFEVVWEKDIVSWVKTHTAEQHYDLIIKTGNRSETALYTPTDWHLFRNGELPVLLVAEKRWRKKQAVMVALDMATKSKAKQTLNKKLVETAKVMAEGMQMPLHFVCSLSISPVLKDLGIVDSKKLVRKAKAEYLPQIRKMAGNDSLTEETVHIKAGEACKVIPSVASEYGASLVVIGSVGRKGLKAKLMGNTAEKVLALLKTNVLVVQP</sequence>
<organism evidence="6 7">
    <name type="scientific">Neptunicella marina</name>
    <dbReference type="NCBI Taxonomy" id="2125989"/>
    <lineage>
        <taxon>Bacteria</taxon>
        <taxon>Pseudomonadati</taxon>
        <taxon>Pseudomonadota</taxon>
        <taxon>Gammaproteobacteria</taxon>
        <taxon>Alteromonadales</taxon>
        <taxon>Alteromonadaceae</taxon>
        <taxon>Neptunicella</taxon>
    </lineage>
</organism>
<dbReference type="RefSeq" id="WP_186507346.1">
    <property type="nucleotide sequence ID" value="NZ_JACNEP010000010.1"/>
</dbReference>
<dbReference type="InterPro" id="IPR006016">
    <property type="entry name" value="UspA"/>
</dbReference>
<evidence type="ECO:0000313" key="6">
    <source>
        <dbReference type="EMBL" id="MBC3766823.1"/>
    </source>
</evidence>
<evidence type="ECO:0000313" key="7">
    <source>
        <dbReference type="Proteomes" id="UP000601768"/>
    </source>
</evidence>
<dbReference type="InterPro" id="IPR006015">
    <property type="entry name" value="Universal_stress_UspA"/>
</dbReference>
<comment type="subcellular location">
    <subcellularLocation>
        <location evidence="1">Cytoplasm</location>
    </subcellularLocation>
</comment>
<accession>A0A8J6M2W8</accession>